<keyword evidence="17" id="KW-1185">Reference proteome</keyword>
<feature type="region of interest" description="Disordered" evidence="10">
    <location>
        <begin position="2618"/>
        <end position="2643"/>
    </location>
</feature>
<keyword evidence="9" id="KW-0407">Ion channel</keyword>
<evidence type="ECO:0000259" key="14">
    <source>
        <dbReference type="Pfam" id="PF23188"/>
    </source>
</evidence>
<evidence type="ECO:0000256" key="7">
    <source>
        <dbReference type="ARBA" id="ARBA00023065"/>
    </source>
</evidence>
<feature type="transmembrane region" description="Helical" evidence="11">
    <location>
        <begin position="227"/>
        <end position="246"/>
    </location>
</feature>
<feature type="domain" description="Piezo TM1-24" evidence="15">
    <location>
        <begin position="26"/>
        <end position="735"/>
    </location>
</feature>
<feature type="region of interest" description="Disordered" evidence="10">
    <location>
        <begin position="1351"/>
        <end position="1375"/>
    </location>
</feature>
<feature type="domain" description="Piezo transmembrane helical unit" evidence="14">
    <location>
        <begin position="1784"/>
        <end position="1902"/>
    </location>
</feature>
<dbReference type="RefSeq" id="XP_049305260.1">
    <property type="nucleotide sequence ID" value="XM_049449303.1"/>
</dbReference>
<evidence type="ECO:0000256" key="2">
    <source>
        <dbReference type="ARBA" id="ARBA00007821"/>
    </source>
</evidence>
<dbReference type="InterPro" id="IPR023298">
    <property type="entry name" value="ATPase_P-typ_TM_dom_sf"/>
</dbReference>
<feature type="transmembrane region" description="Helical" evidence="11">
    <location>
        <begin position="656"/>
        <end position="676"/>
    </location>
</feature>
<gene>
    <name evidence="18 19" type="primary">LOC105225119</name>
</gene>
<dbReference type="PANTHER" id="PTHR47049:SF2">
    <property type="entry name" value="PIEZO-TYPE MECHANOSENSITIVE ION CHANNEL HOMOLOG"/>
    <property type="match status" value="1"/>
</dbReference>
<sequence>MAVSYACLAVQYVVVPTVLVLAALFRPAGISFVYLLMFFITPFIPIANSRNFKSSVGPFYIILIALCSLLLLCHIVLQVTIIAMKIESIFAMCSFTQQLLRHIGFINLQDLHPIAAAEWHMPDVVVFITVVISFIVIKKLSQKPPPITLQLETGEIIPIRSSTDSDNTDDEAFFDGLIRISPLFCLAMLFVIAVLRPSAPAGFYFLIFLLSGSYWATYNSLRRGFSVLLRFLMLVIALHSVCIVAYQTPWAQYYLSSDNLIARLIGLEPLVLSSCDRDIRVMSYNLKYSFDSFILPILMLLTYFVLALTAKCLSNPNVTAKPKPVIAQLENGSKLARQISRITTHSSRGSKKDSWKRAQRLTVSLRRDQRPKTTIEPTETTPLVKRLRKSDARDASSDEATMDLQDSNSPDVFTNTICDQICYGFISIGQFIYQNSYIFTNISMMTWSIVYHSWLTFVLLLWANILWMIPNQRKAMMRSSPFIVCYAELLLIAQYVYGMNLKNDELPSKVETAGINLQQIGLERPQEHGTHPCVPLIVKTLFLLMFWVTSRQFFQEKAEEKLIKRRAPVVMPMETIDSETSVESPNKHTSKFLKKIGDIVKNLLVRLWIWMLVLVIFLCAMTGKFMTGFRICYMALFLFFLLVFQSSSKVWVKVMYGFWLFIIFYAMSMLILIYTYQFDKFEQYWYEYLNISQTLQNDIGLERYKTKDLFLHLVSPTLIVVLTVIQVHYFHRRFIESLHQRKPSLIPDMVYNREMGKPPKTEPRGSNEAAKLLVSSLKRIRKITKHYFIVSKKLFWRFLELHIIKAVYITAFVCAVSQVCVIHVVFVALCVLGCITRSSIQIFISRIISFVVSIIILSKMIYQIGYLTHEDYDVRCQNEDTIHGNSALWFGLQKADDTTNGLIGLIKMYIIYMIVVTLHAVVSLRQFQMRAMADNADKAEAKVLFPATDRAKAETNLKSMIQYLFNYGFYKFGQEISLIMLVTTIAYRQDVVAIFYVIWLAVLLMFSRARRSSVWGIFQVFIALSIFLQYLVLLGLPPSLCIDYPWENSRFSAPIQGWLLLPGGMHYDHTKKLIFDFILLLFVTRQKRIFRIELRYGDQYAGGSNRNVVKDIENLGRVAFINPTNDFLSHVRNYLDIFMYAVLCGFFWVTLATVFLAGTNMSDFLTLGYLIGAFIFLWEGSDFYLRPIQQIIGRWRWLLAYNVFNIVVKTCLEMAGCLFLKDLTKHCCWLVHLLGVSCHFPTEPIMNDPLSKDDSDCPEINKSSMLMWDTICFAFLILQMRIFKSHYFCHLIIDTKANSILATRGADIIEDLRQKQIEHRQQHENEILVKIKRKMERIRATQQKMLKPIDKPTHFDEHGAPSKPHKRKEIKLHGPDAPDAPVGTVVVEQLRLPHKKAVRAGDYYMFEDVDDKFELDVIDDEQDFLSEQESEKKLQRRKTVIHVWKDIQTAEFRRQVYMRQRSYASAPGSRIGIKIDEELENEDAQEAGARTSTLSEPHDYTVPPRSASGFFTDIKRKSESEPSTSKEAKEATEMEEKKKKGDVVDSEESEDDLEANPIVRLLEGFLVSVTIGLHRLSRNYRYVNKIMSNEKRLLKETHSVNLVYATDSSVYVDIKSLSPNAENAQLAGSIGSASIDTQNETNTRPLPHSITNVTDLNTITSDTSPPSPLESHINNTQEQQQLEQTADPHAIIDMSVDTVDMRNDSYDEDGTSMQKSHNSVDLPKICIKAPSFDCSNNYVGMLSKQWSYEKMDSHSLVMLEEDFTAREHNIIIEFLISLWYALLSNTDIICYLVVFINQVVNASIISLPLPLMVFLWGTLSLPRPTKTFWVTLIAYTQAIVLIKCIFQYKLIWANYINLPNEPLAPAKIFGVELNPNYASYDLLLLLVLFFHRFILKSHGLWKSEYKFPRGVAKIDSRTQPENPDELQSSVSRINTIEYLEGEAASNNTPGSADGVRRRSKKDRRSENNEENGGNEKKENGNDNRKEGGAESENNKQIVKATATDEVEPRSDRSSVVSSNTYQRRLKHLKRAKYLSSVRKFFSNLLSKSRLPADVYALMFLCDFINFFVLLFGFTAFGSQQSDSAGGVQTYLEENKVPIPFLIMLLVQFMLIVIDRALYLRKALLHKIIFHFLSVIGIHIWMFFIVPAVTERSFYSLAPPIIFYIIKCFYILLSSYQIKCGYPKRILGNFLTKSFSLINMLSFKVYMAIPFLYELRTILDWVCTDSTMTLFDWLKMEDIFADIYFIKCSRQMETDFPAIRATKKPILTKLIMGGLFIIAIVIALWGPLCIFALGNAVGQSNTPLQVSISIRIGSYAPIYQTNTRDNIIAFDEAMYSDMKGAYDKDRAAITFLSSYDATDIAAIKLPGNSPSLWNISPPDRMRLLEELKQNGTIVASFAYSITRIPPDKSLMGTVSDEIIFQMNETFAWREDLINMLETNGTSKVVPLPDLVPKFVKILNSGDVSIVHQLMPVGQTYRPLLLRMRTSSSARIWWEIADFCEDKFHEDILKKLPLDKCNSGIVIYTFNDKKFPSTFSFITKGGILGVYTTFVIVASRFFKSFIGGQNRKIMFEDMPYVDRVLQLCLDIYLVREALEFALEEDLFAKLIFLYRSPETMIKWTRPKEEADDETDSESMRSRASGRAPR</sequence>
<feature type="transmembrane region" description="Helical" evidence="11">
    <location>
        <begin position="2129"/>
        <end position="2148"/>
    </location>
</feature>
<feature type="transmembrane region" description="Helical" evidence="11">
    <location>
        <begin position="627"/>
        <end position="644"/>
    </location>
</feature>
<evidence type="ECO:0000256" key="9">
    <source>
        <dbReference type="ARBA" id="ARBA00023303"/>
    </source>
</evidence>
<feature type="transmembrane region" description="Helical" evidence="11">
    <location>
        <begin position="603"/>
        <end position="621"/>
    </location>
</feature>
<dbReference type="Pfam" id="PF24871">
    <property type="entry name" value="Piezo_TM1-24"/>
    <property type="match status" value="1"/>
</dbReference>
<keyword evidence="8 11" id="KW-0472">Membrane</keyword>
<feature type="transmembrane region" description="Helical" evidence="11">
    <location>
        <begin position="2160"/>
        <end position="2177"/>
    </location>
</feature>
<accession>A0ABM3J7P7</accession>
<dbReference type="Pfam" id="PF12166">
    <property type="entry name" value="Piezo_cap"/>
    <property type="match status" value="1"/>
</dbReference>
<keyword evidence="3" id="KW-0813">Transport</keyword>
<feature type="transmembrane region" description="Helical" evidence="11">
    <location>
        <begin position="709"/>
        <end position="731"/>
    </location>
</feature>
<reference evidence="17 18" key="1">
    <citation type="submission" date="2025-05" db="UniProtKB">
        <authorList>
            <consortium name="RefSeq"/>
        </authorList>
    </citation>
    <scope>NUCLEOTIDE SEQUENCE [LARGE SCALE GENOMIC DNA]</scope>
    <source>
        <tissue evidence="18 19">Adult</tissue>
    </source>
</reference>
<feature type="transmembrane region" description="Helical" evidence="11">
    <location>
        <begin position="1164"/>
        <end position="1185"/>
    </location>
</feature>
<dbReference type="GeneID" id="105225119"/>
<feature type="region of interest" description="Disordered" evidence="10">
    <location>
        <begin position="1482"/>
        <end position="1551"/>
    </location>
</feature>
<keyword evidence="5 11" id="KW-0812">Transmembrane</keyword>
<evidence type="ECO:0000256" key="10">
    <source>
        <dbReference type="SAM" id="MobiDB-lite"/>
    </source>
</evidence>
<evidence type="ECO:0000313" key="19">
    <source>
        <dbReference type="RefSeq" id="XP_049305308.1"/>
    </source>
</evidence>
<proteinExistence type="inferred from homology"/>
<feature type="transmembrane region" description="Helical" evidence="11">
    <location>
        <begin position="1137"/>
        <end position="1158"/>
    </location>
</feature>
<feature type="transmembrane region" description="Helical" evidence="11">
    <location>
        <begin position="2054"/>
        <end position="2076"/>
    </location>
</feature>
<evidence type="ECO:0000256" key="6">
    <source>
        <dbReference type="ARBA" id="ARBA00022989"/>
    </source>
</evidence>
<evidence type="ECO:0000256" key="5">
    <source>
        <dbReference type="ARBA" id="ARBA00022692"/>
    </source>
</evidence>
<evidence type="ECO:0000259" key="13">
    <source>
        <dbReference type="Pfam" id="PF15917"/>
    </source>
</evidence>
<feature type="transmembrane region" description="Helical" evidence="11">
    <location>
        <begin position="1774"/>
        <end position="1796"/>
    </location>
</feature>
<comment type="subcellular location">
    <subcellularLocation>
        <location evidence="1">Cell membrane</location>
        <topology evidence="1">Multi-pass membrane protein</topology>
    </subcellularLocation>
</comment>
<dbReference type="InterPro" id="IPR027272">
    <property type="entry name" value="Piezo"/>
</dbReference>
<organism evidence="17 18">
    <name type="scientific">Bactrocera dorsalis</name>
    <name type="common">Oriental fruit fly</name>
    <name type="synonym">Dacus dorsalis</name>
    <dbReference type="NCBI Taxonomy" id="27457"/>
    <lineage>
        <taxon>Eukaryota</taxon>
        <taxon>Metazoa</taxon>
        <taxon>Ecdysozoa</taxon>
        <taxon>Arthropoda</taxon>
        <taxon>Hexapoda</taxon>
        <taxon>Insecta</taxon>
        <taxon>Pterygota</taxon>
        <taxon>Neoptera</taxon>
        <taxon>Endopterygota</taxon>
        <taxon>Diptera</taxon>
        <taxon>Brachycera</taxon>
        <taxon>Muscomorpha</taxon>
        <taxon>Tephritoidea</taxon>
        <taxon>Tephritidae</taxon>
        <taxon>Bactrocera</taxon>
        <taxon>Bactrocera</taxon>
    </lineage>
</organism>
<feature type="transmembrane region" description="Helical" evidence="11">
    <location>
        <begin position="445"/>
        <end position="467"/>
    </location>
</feature>
<feature type="transmembrane region" description="Helical" evidence="11">
    <location>
        <begin position="479"/>
        <end position="497"/>
    </location>
</feature>
<evidence type="ECO:0000259" key="12">
    <source>
        <dbReference type="Pfam" id="PF12166"/>
    </source>
</evidence>
<feature type="transmembrane region" description="Helical" evidence="11">
    <location>
        <begin position="119"/>
        <end position="137"/>
    </location>
</feature>
<feature type="transmembrane region" description="Helical" evidence="11">
    <location>
        <begin position="293"/>
        <end position="313"/>
    </location>
</feature>
<evidence type="ECO:0000259" key="15">
    <source>
        <dbReference type="Pfam" id="PF24871"/>
    </source>
</evidence>
<dbReference type="Proteomes" id="UP001652620">
    <property type="component" value="Chromosome 1"/>
</dbReference>
<feature type="transmembrane region" description="Helical" evidence="11">
    <location>
        <begin position="964"/>
        <end position="985"/>
    </location>
</feature>
<dbReference type="InterPro" id="IPR056769">
    <property type="entry name" value="Piezo_TM1-24"/>
</dbReference>
<dbReference type="InterPro" id="IPR031805">
    <property type="entry name" value="Piezo_TM25-28"/>
</dbReference>
<feature type="transmembrane region" description="Helical" evidence="11">
    <location>
        <begin position="1802"/>
        <end position="1821"/>
    </location>
</feature>
<dbReference type="Pfam" id="PF23188">
    <property type="entry name" value="THU_Piezo1"/>
    <property type="match status" value="1"/>
</dbReference>
<dbReference type="InterPro" id="IPR056770">
    <property type="entry name" value="Piezo_THU9_anchor"/>
</dbReference>
<feature type="transmembrane region" description="Helical" evidence="11">
    <location>
        <begin position="2535"/>
        <end position="2556"/>
    </location>
</feature>
<keyword evidence="6 11" id="KW-1133">Transmembrane helix</keyword>
<dbReference type="SUPFAM" id="SSF81665">
    <property type="entry name" value="Calcium ATPase, transmembrane domain M"/>
    <property type="match status" value="1"/>
</dbReference>
<feature type="transmembrane region" description="Helical" evidence="11">
    <location>
        <begin position="2269"/>
        <end position="2292"/>
    </location>
</feature>
<name>A0ABM3J7P7_BACDO</name>
<feature type="transmembrane region" description="Helical" evidence="11">
    <location>
        <begin position="1828"/>
        <end position="1848"/>
    </location>
</feature>
<feature type="transmembrane region" description="Helical" evidence="11">
    <location>
        <begin position="59"/>
        <end position="84"/>
    </location>
</feature>
<evidence type="ECO:0000256" key="8">
    <source>
        <dbReference type="ARBA" id="ARBA00023136"/>
    </source>
</evidence>
<dbReference type="Pfam" id="PF15917">
    <property type="entry name" value="Piezo_TM25-28"/>
    <property type="match status" value="1"/>
</dbReference>
<dbReference type="InterPro" id="IPR031334">
    <property type="entry name" value="Piezo_cap_dom"/>
</dbReference>
<feature type="transmembrane region" description="Helical" evidence="11">
    <location>
        <begin position="991"/>
        <end position="1007"/>
    </location>
</feature>
<evidence type="ECO:0000256" key="1">
    <source>
        <dbReference type="ARBA" id="ARBA00004651"/>
    </source>
</evidence>
<dbReference type="Pfam" id="PF24874">
    <property type="entry name" value="Piezo_THU9_anchor"/>
    <property type="match status" value="1"/>
</dbReference>
<dbReference type="RefSeq" id="XP_049305308.1">
    <property type="nucleotide sequence ID" value="XM_049449351.1"/>
</dbReference>
<feature type="transmembrane region" description="Helical" evidence="11">
    <location>
        <begin position="5"/>
        <end position="25"/>
    </location>
</feature>
<feature type="transmembrane region" description="Helical" evidence="11">
    <location>
        <begin position="1014"/>
        <end position="1036"/>
    </location>
</feature>
<feature type="compositionally biased region" description="Basic and acidic residues" evidence="10">
    <location>
        <begin position="1513"/>
        <end position="1543"/>
    </location>
</feature>
<feature type="transmembrane region" description="Helical" evidence="11">
    <location>
        <begin position="2096"/>
        <end position="2117"/>
    </location>
</feature>
<keyword evidence="4" id="KW-1003">Cell membrane</keyword>
<evidence type="ECO:0000313" key="18">
    <source>
        <dbReference type="RefSeq" id="XP_049305260.1"/>
    </source>
</evidence>
<feature type="domain" description="Piezo non-specific cation channel cap" evidence="12">
    <location>
        <begin position="2328"/>
        <end position="2620"/>
    </location>
</feature>
<dbReference type="PANTHER" id="PTHR47049">
    <property type="entry name" value="PIEZO-TYPE MECHANOSENSITIVE ION CHANNEL HOMOLOG"/>
    <property type="match status" value="1"/>
</dbReference>
<evidence type="ECO:0000256" key="11">
    <source>
        <dbReference type="SAM" id="Phobius"/>
    </source>
</evidence>
<evidence type="ECO:0000259" key="16">
    <source>
        <dbReference type="Pfam" id="PF24874"/>
    </source>
</evidence>
<evidence type="ECO:0000256" key="4">
    <source>
        <dbReference type="ARBA" id="ARBA00022475"/>
    </source>
</evidence>
<feature type="domain" description="Piezo TM25-28" evidence="13">
    <location>
        <begin position="1121"/>
        <end position="1423"/>
    </location>
</feature>
<feature type="transmembrane region" description="Helical" evidence="11">
    <location>
        <begin position="177"/>
        <end position="195"/>
    </location>
</feature>
<feature type="domain" description="Piezo THU9 and anchor" evidence="16">
    <location>
        <begin position="2053"/>
        <end position="2291"/>
    </location>
</feature>
<feature type="transmembrane region" description="Helical" evidence="11">
    <location>
        <begin position="847"/>
        <end position="865"/>
    </location>
</feature>
<feature type="transmembrane region" description="Helical" evidence="11">
    <location>
        <begin position="810"/>
        <end position="835"/>
    </location>
</feature>
<protein>
    <submittedName>
        <fullName evidence="18 19">Piezo-type mechanosensitive ion channel component isoform X1</fullName>
    </submittedName>
</protein>
<feature type="region of interest" description="Disordered" evidence="10">
    <location>
        <begin position="1939"/>
        <end position="2018"/>
    </location>
</feature>
<feature type="transmembrane region" description="Helical" evidence="11">
    <location>
        <begin position="412"/>
        <end position="433"/>
    </location>
</feature>
<comment type="similarity">
    <text evidence="2">Belongs to the PIEZO (TC 1.A.75) family.</text>
</comment>
<evidence type="ECO:0000256" key="3">
    <source>
        <dbReference type="ARBA" id="ARBA00022448"/>
    </source>
</evidence>
<feature type="transmembrane region" description="Helical" evidence="11">
    <location>
        <begin position="201"/>
        <end position="218"/>
    </location>
</feature>
<keyword evidence="7" id="KW-0406">Ion transport</keyword>
<feature type="transmembrane region" description="Helical" evidence="11">
    <location>
        <begin position="902"/>
        <end position="922"/>
    </location>
</feature>
<feature type="transmembrane region" description="Helical" evidence="11">
    <location>
        <begin position="31"/>
        <end position="47"/>
    </location>
</feature>
<evidence type="ECO:0000313" key="17">
    <source>
        <dbReference type="Proteomes" id="UP001652620"/>
    </source>
</evidence>
<feature type="compositionally biased region" description="Basic and acidic residues" evidence="10">
    <location>
        <begin position="1963"/>
        <end position="1988"/>
    </location>
</feature>
<dbReference type="InterPro" id="IPR056768">
    <property type="entry name" value="THU_Piezo"/>
</dbReference>
<feature type="compositionally biased region" description="Basic and acidic residues" evidence="10">
    <location>
        <begin position="1351"/>
        <end position="1360"/>
    </location>
</feature>